<gene>
    <name evidence="2" type="ordered locus">Tcur_3320</name>
</gene>
<dbReference type="PANTHER" id="PTHR33490:SF3">
    <property type="entry name" value="CONSERVED INTEGRAL MEMBRANE PROTEIN"/>
    <property type="match status" value="1"/>
</dbReference>
<dbReference type="Proteomes" id="UP000001918">
    <property type="component" value="Chromosome"/>
</dbReference>
<feature type="domain" description="Transglutaminase-like" evidence="1">
    <location>
        <begin position="36"/>
        <end position="132"/>
    </location>
</feature>
<dbReference type="Pfam" id="PF01841">
    <property type="entry name" value="Transglut_core"/>
    <property type="match status" value="1"/>
</dbReference>
<protein>
    <submittedName>
        <fullName evidence="2">Transglutaminase domain protein</fullName>
    </submittedName>
</protein>
<evidence type="ECO:0000313" key="2">
    <source>
        <dbReference type="EMBL" id="ACY98858.1"/>
    </source>
</evidence>
<dbReference type="EMBL" id="CP001738">
    <property type="protein sequence ID" value="ACY98858.1"/>
    <property type="molecule type" value="Genomic_DNA"/>
</dbReference>
<reference evidence="2 3" key="1">
    <citation type="journal article" date="2011" name="Stand. Genomic Sci.">
        <title>Complete genome sequence of Thermomonospora curvata type strain (B9).</title>
        <authorList>
            <person name="Chertkov O."/>
            <person name="Sikorski J."/>
            <person name="Nolan M."/>
            <person name="Lapidus A."/>
            <person name="Lucas S."/>
            <person name="Del Rio T.G."/>
            <person name="Tice H."/>
            <person name="Cheng J.F."/>
            <person name="Goodwin L."/>
            <person name="Pitluck S."/>
            <person name="Liolios K."/>
            <person name="Ivanova N."/>
            <person name="Mavromatis K."/>
            <person name="Mikhailova N."/>
            <person name="Ovchinnikova G."/>
            <person name="Pati A."/>
            <person name="Chen A."/>
            <person name="Palaniappan K."/>
            <person name="Djao O.D."/>
            <person name="Land M."/>
            <person name="Hauser L."/>
            <person name="Chang Y.J."/>
            <person name="Jeffries C.D."/>
            <person name="Brettin T."/>
            <person name="Han C."/>
            <person name="Detter J.C."/>
            <person name="Rohde M."/>
            <person name="Goker M."/>
            <person name="Woyke T."/>
            <person name="Bristow J."/>
            <person name="Eisen J.A."/>
            <person name="Markowitz V."/>
            <person name="Hugenholtz P."/>
            <person name="Klenk H.P."/>
            <person name="Kyrpides N.C."/>
        </authorList>
    </citation>
    <scope>NUCLEOTIDE SEQUENCE [LARGE SCALE GENOMIC DNA]</scope>
    <source>
        <strain evidence="3">ATCC 19995 / DSM 43183 / JCM 3096 / KCTC 9072 / NBRC 15933 / NCIMB 10081 / Henssen B9</strain>
    </source>
</reference>
<proteinExistence type="predicted"/>
<dbReference type="HOGENOM" id="CLU_107900_0_0_11"/>
<dbReference type="PANTHER" id="PTHR33490">
    <property type="entry name" value="BLR5614 PROTEIN-RELATED"/>
    <property type="match status" value="1"/>
</dbReference>
<evidence type="ECO:0000313" key="3">
    <source>
        <dbReference type="Proteomes" id="UP000001918"/>
    </source>
</evidence>
<dbReference type="InterPro" id="IPR002931">
    <property type="entry name" value="Transglutaminase-like"/>
</dbReference>
<name>D1AAE5_THECD</name>
<sequence>MRAPLKLAAEPWAYLGADEAIDVEHDLIVSTAASMRTGDDAAYAKAVFEFVRDEISHSPDAGDRRLTWRASDVLRERTGLCYAKAHLYVALLRAGGVEAGLCYQRLTEDGSAFVLHGLAAVLLEDHWVRVDPRGGEAGKGVEFSATEDRLVYTVRPELGEVDYLTVYASPVPAVLKALQSHDDCLALCEEGGLPSALEE</sequence>
<evidence type="ECO:0000259" key="1">
    <source>
        <dbReference type="Pfam" id="PF01841"/>
    </source>
</evidence>
<dbReference type="SUPFAM" id="SSF54001">
    <property type="entry name" value="Cysteine proteinases"/>
    <property type="match status" value="1"/>
</dbReference>
<dbReference type="RefSeq" id="WP_012853642.1">
    <property type="nucleotide sequence ID" value="NC_013510.1"/>
</dbReference>
<keyword evidence="3" id="KW-1185">Reference proteome</keyword>
<dbReference type="KEGG" id="tcu:Tcur_3320"/>
<dbReference type="AlphaFoldDB" id="D1AAE5"/>
<accession>D1AAE5</accession>
<dbReference type="STRING" id="471852.Tcur_3320"/>
<organism evidence="2 3">
    <name type="scientific">Thermomonospora curvata (strain ATCC 19995 / DSM 43183 / JCM 3096 / KCTC 9072 / NBRC 15933 / NCIMB 10081 / Henssen B9)</name>
    <dbReference type="NCBI Taxonomy" id="471852"/>
    <lineage>
        <taxon>Bacteria</taxon>
        <taxon>Bacillati</taxon>
        <taxon>Actinomycetota</taxon>
        <taxon>Actinomycetes</taxon>
        <taxon>Streptosporangiales</taxon>
        <taxon>Thermomonosporaceae</taxon>
        <taxon>Thermomonospora</taxon>
    </lineage>
</organism>
<dbReference type="Gene3D" id="3.10.620.30">
    <property type="match status" value="1"/>
</dbReference>
<dbReference type="OrthoDB" id="5296450at2"/>
<dbReference type="InterPro" id="IPR038765">
    <property type="entry name" value="Papain-like_cys_pep_sf"/>
</dbReference>
<dbReference type="eggNOG" id="COG1305">
    <property type="taxonomic scope" value="Bacteria"/>
</dbReference>